<dbReference type="GO" id="GO:0046872">
    <property type="term" value="F:metal ion binding"/>
    <property type="evidence" value="ECO:0007669"/>
    <property type="project" value="UniProtKB-KW"/>
</dbReference>
<dbReference type="HAMAP" id="MF_01876">
    <property type="entry name" value="PsiMP_glycosidase"/>
    <property type="match status" value="1"/>
</dbReference>
<name>A0A432MNT0_9BACT</name>
<dbReference type="SUPFAM" id="SSF110581">
    <property type="entry name" value="Indigoidine synthase A-like"/>
    <property type="match status" value="1"/>
</dbReference>
<dbReference type="InterPro" id="IPR007342">
    <property type="entry name" value="PsuG"/>
</dbReference>
<keyword evidence="2 6" id="KW-0378">Hydrolase</keyword>
<feature type="binding site" evidence="6">
    <location>
        <position position="87"/>
    </location>
    <ligand>
        <name>substrate</name>
    </ligand>
</feature>
<evidence type="ECO:0000256" key="3">
    <source>
        <dbReference type="ARBA" id="ARBA00023211"/>
    </source>
</evidence>
<feature type="active site" description="Proton donor" evidence="6">
    <location>
        <position position="26"/>
    </location>
</feature>
<evidence type="ECO:0000256" key="4">
    <source>
        <dbReference type="ARBA" id="ARBA00023239"/>
    </source>
</evidence>
<dbReference type="InterPro" id="IPR022830">
    <property type="entry name" value="Indigdn_synthA-like"/>
</dbReference>
<dbReference type="PANTHER" id="PTHR42909">
    <property type="entry name" value="ZGC:136858"/>
    <property type="match status" value="1"/>
</dbReference>
<dbReference type="GO" id="GO:0004730">
    <property type="term" value="F:pseudouridylate synthase activity"/>
    <property type="evidence" value="ECO:0007669"/>
    <property type="project" value="UniProtKB-UniRule"/>
</dbReference>
<evidence type="ECO:0000313" key="7">
    <source>
        <dbReference type="EMBL" id="RUL88766.1"/>
    </source>
</evidence>
<dbReference type="Gene3D" id="3.40.1790.10">
    <property type="entry name" value="Indigoidine synthase domain"/>
    <property type="match status" value="1"/>
</dbReference>
<comment type="subunit">
    <text evidence="6">Homotrimer.</text>
</comment>
<feature type="binding site" evidence="6">
    <location>
        <position position="139"/>
    </location>
    <ligand>
        <name>Mn(2+)</name>
        <dbReference type="ChEBI" id="CHEBI:29035"/>
    </ligand>
</feature>
<sequence length="310" mass="31935">MPARDDALHPEVAEALERGGPVVALESTLIAHGLPRPTNLEVARRAEQEVRAAGAVPATIAVIGGRLRIGLSDAELDRLAGRDGVLKAGRRDLAPAISAGRDAATTVSATLWIARRAGIPVFATGGLGGVHRGAAESFDISTDLDELARADGCLVVCSGAKTILDLPATLEALETRGVLVVGYRTGEWPAFTERGSGLPLEHRVESAEQAAALVAAHRSLGVPGAVVLAQPVPEAEAVAAGRMESGLSSALAEARRRKIVGKALTPFLLGRIHEGSGGESLTANAALIVENAALAARVAVRLSEREESGR</sequence>
<gene>
    <name evidence="6" type="primary">psuG</name>
    <name evidence="7" type="ORF">TsocGM_05255</name>
</gene>
<comment type="caution">
    <text evidence="7">The sequence shown here is derived from an EMBL/GenBank/DDBJ whole genome shotgun (WGS) entry which is preliminary data.</text>
</comment>
<comment type="cofactor">
    <cofactor evidence="6">
        <name>Mn(2+)</name>
        <dbReference type="ChEBI" id="CHEBI:29035"/>
    </cofactor>
    <text evidence="6">Binds 1 Mn(2+) ion per subunit.</text>
</comment>
<dbReference type="EMBL" id="RYZH01000007">
    <property type="protein sequence ID" value="RUL88766.1"/>
    <property type="molecule type" value="Genomic_DNA"/>
</dbReference>
<dbReference type="PANTHER" id="PTHR42909:SF1">
    <property type="entry name" value="CARBOHYDRATE KINASE PFKB DOMAIN-CONTAINING PROTEIN"/>
    <property type="match status" value="1"/>
</dbReference>
<comment type="catalytic activity">
    <reaction evidence="6">
        <text>D-ribose 5-phosphate + uracil = psi-UMP + H2O</text>
        <dbReference type="Rhea" id="RHEA:18337"/>
        <dbReference type="ChEBI" id="CHEBI:15377"/>
        <dbReference type="ChEBI" id="CHEBI:17568"/>
        <dbReference type="ChEBI" id="CHEBI:58380"/>
        <dbReference type="ChEBI" id="CHEBI:78346"/>
        <dbReference type="EC" id="4.2.1.70"/>
    </reaction>
</comment>
<dbReference type="GO" id="GO:0046113">
    <property type="term" value="P:nucleobase catabolic process"/>
    <property type="evidence" value="ECO:0007669"/>
    <property type="project" value="UniProtKB-UniRule"/>
</dbReference>
<accession>A0A432MNT0</accession>
<evidence type="ECO:0000256" key="1">
    <source>
        <dbReference type="ARBA" id="ARBA00022723"/>
    </source>
</evidence>
<organism evidence="7 8">
    <name type="scientific">Tautonia sociabilis</name>
    <dbReference type="NCBI Taxonomy" id="2080755"/>
    <lineage>
        <taxon>Bacteria</taxon>
        <taxon>Pseudomonadati</taxon>
        <taxon>Planctomycetota</taxon>
        <taxon>Planctomycetia</taxon>
        <taxon>Isosphaerales</taxon>
        <taxon>Isosphaeraceae</taxon>
        <taxon>Tautonia</taxon>
    </lineage>
</organism>
<feature type="binding site" evidence="6">
    <location>
        <begin position="141"/>
        <end position="143"/>
    </location>
    <ligand>
        <name>substrate</name>
    </ligand>
</feature>
<proteinExistence type="inferred from homology"/>
<evidence type="ECO:0000256" key="6">
    <source>
        <dbReference type="HAMAP-Rule" id="MF_01876"/>
    </source>
</evidence>
<dbReference type="GO" id="GO:0005737">
    <property type="term" value="C:cytoplasm"/>
    <property type="evidence" value="ECO:0007669"/>
    <property type="project" value="TreeGrafter"/>
</dbReference>
<reference evidence="7 8" key="1">
    <citation type="submission" date="2018-12" db="EMBL/GenBank/DDBJ databases">
        <authorList>
            <person name="Toschakov S.V."/>
        </authorList>
    </citation>
    <scope>NUCLEOTIDE SEQUENCE [LARGE SCALE GENOMIC DNA]</scope>
    <source>
        <strain evidence="7 8">GM2012</strain>
    </source>
</reference>
<dbReference type="Pfam" id="PF04227">
    <property type="entry name" value="Indigoidine_A"/>
    <property type="match status" value="1"/>
</dbReference>
<keyword evidence="3 6" id="KW-0464">Manganese</keyword>
<comment type="function">
    <text evidence="6">Catalyzes the reversible cleavage of pseudouridine 5'-phosphate (PsiMP) to ribose 5-phosphate and uracil. Functions biologically in the cleavage direction, as part of a pseudouridine degradation pathway.</text>
</comment>
<evidence type="ECO:0000256" key="2">
    <source>
        <dbReference type="ARBA" id="ARBA00022801"/>
    </source>
</evidence>
<dbReference type="Proteomes" id="UP000280296">
    <property type="component" value="Unassembled WGS sequence"/>
</dbReference>
<keyword evidence="1 6" id="KW-0479">Metal-binding</keyword>
<evidence type="ECO:0000313" key="8">
    <source>
        <dbReference type="Proteomes" id="UP000280296"/>
    </source>
</evidence>
<keyword evidence="5 6" id="KW-0326">Glycosidase</keyword>
<feature type="binding site" evidence="6">
    <location>
        <position position="107"/>
    </location>
    <ligand>
        <name>substrate</name>
    </ligand>
</feature>
<dbReference type="OrthoDB" id="9805870at2"/>
<protein>
    <recommendedName>
        <fullName evidence="6">Pseudouridine-5'-phosphate glycosidase</fullName>
        <shortName evidence="6">PsiMP glycosidase</shortName>
        <ecNumber evidence="6">4.2.1.70</ecNumber>
    </recommendedName>
</protein>
<dbReference type="EC" id="4.2.1.70" evidence="6"/>
<keyword evidence="8" id="KW-1185">Reference proteome</keyword>
<feature type="active site" description="Nucleophile" evidence="6">
    <location>
        <position position="161"/>
    </location>
</feature>
<dbReference type="AlphaFoldDB" id="A0A432MNT0"/>
<reference evidence="7 8" key="2">
    <citation type="submission" date="2019-01" db="EMBL/GenBank/DDBJ databases">
        <title>Tautonia sociabilis, a novel thermotolerant planctomycete of Isosphaeraceae family, isolated from a 4000 m deep subterranean habitat.</title>
        <authorList>
            <person name="Kovaleva O.L."/>
            <person name="Elcheninov A.G."/>
            <person name="Van Heerden E."/>
            <person name="Toshchakov S.V."/>
            <person name="Novikov A."/>
            <person name="Bonch-Osmolovskaya E.A."/>
            <person name="Kublanov I.V."/>
        </authorList>
    </citation>
    <scope>NUCLEOTIDE SEQUENCE [LARGE SCALE GENOMIC DNA]</scope>
    <source>
        <strain evidence="7 8">GM2012</strain>
    </source>
</reference>
<keyword evidence="4 6" id="KW-0456">Lyase</keyword>
<evidence type="ECO:0000256" key="5">
    <source>
        <dbReference type="ARBA" id="ARBA00023295"/>
    </source>
</evidence>
<comment type="similarity">
    <text evidence="6">Belongs to the pseudouridine-5'-phosphate glycosidase family.</text>
</comment>
<dbReference type="GO" id="GO:0016798">
    <property type="term" value="F:hydrolase activity, acting on glycosyl bonds"/>
    <property type="evidence" value="ECO:0007669"/>
    <property type="project" value="UniProtKB-KW"/>
</dbReference>
<dbReference type="RefSeq" id="WP_126724254.1">
    <property type="nucleotide sequence ID" value="NZ_RYZH01000007.1"/>
</dbReference>